<dbReference type="Gene3D" id="3.40.50.720">
    <property type="entry name" value="NAD(P)-binding Rossmann-like Domain"/>
    <property type="match status" value="1"/>
</dbReference>
<sequence length="317" mass="32229">MRAIEVARYGGPEELVPVERADPVAGPGEVVVRAEAVDTIYVETQIRGGWGERFGFVPPFVPGGAAAGTVVSVGPGVAGDWLGRRVVAAPGTKGTYAELVRVPLERLIPVPDGLDLREAAALAHDGVTGTALVEGVGIGPGERVLILGAAGGMGTLLVQRAVAAGAHVVAAARGERKLALVRSLGARTVVDYSEPDWTERVGGAVDVLLDGVGGALGTAAFALVRDGGRVSAHGAPSGGFTPIDPAEAERRGITLRGIAELQLPAAEVTRLGALALAEAAAGRLRPVIARTFPLARAADAHRAIEAREIAGKALLIP</sequence>
<accession>A0ABS8B9C2</accession>
<dbReference type="SUPFAM" id="SSF51735">
    <property type="entry name" value="NAD(P)-binding Rossmann-fold domains"/>
    <property type="match status" value="1"/>
</dbReference>
<proteinExistence type="predicted"/>
<comment type="caution">
    <text evidence="4">The sequence shown here is derived from an EMBL/GenBank/DDBJ whole genome shotgun (WGS) entry which is preliminary data.</text>
</comment>
<dbReference type="InterPro" id="IPR013154">
    <property type="entry name" value="ADH-like_N"/>
</dbReference>
<dbReference type="InterPro" id="IPR020843">
    <property type="entry name" value="ER"/>
</dbReference>
<evidence type="ECO:0000313" key="4">
    <source>
        <dbReference type="EMBL" id="MCB5181220.1"/>
    </source>
</evidence>
<gene>
    <name evidence="4" type="ORF">LG632_17770</name>
</gene>
<evidence type="ECO:0000313" key="5">
    <source>
        <dbReference type="Proteomes" id="UP001199054"/>
    </source>
</evidence>
<name>A0ABS8B9C2_9ACTN</name>
<reference evidence="4 5" key="1">
    <citation type="submission" date="2021-10" db="EMBL/GenBank/DDBJ databases">
        <title>Streptomyces sp. strain SMC 277, a novel streptomycete isolated from soil.</title>
        <authorList>
            <person name="Chanama M."/>
        </authorList>
    </citation>
    <scope>NUCLEOTIDE SEQUENCE [LARGE SCALE GENOMIC DNA]</scope>
    <source>
        <strain evidence="4 5">SMC 277</strain>
    </source>
</reference>
<feature type="domain" description="Enoyl reductase (ER)" evidence="3">
    <location>
        <begin position="10"/>
        <end position="315"/>
    </location>
</feature>
<dbReference type="InterPro" id="IPR011032">
    <property type="entry name" value="GroES-like_sf"/>
</dbReference>
<keyword evidence="2" id="KW-0560">Oxidoreductase</keyword>
<dbReference type="EMBL" id="JAJAUY010000067">
    <property type="protein sequence ID" value="MCB5181220.1"/>
    <property type="molecule type" value="Genomic_DNA"/>
</dbReference>
<dbReference type="Proteomes" id="UP001199054">
    <property type="component" value="Unassembled WGS sequence"/>
</dbReference>
<evidence type="ECO:0000256" key="2">
    <source>
        <dbReference type="ARBA" id="ARBA00023002"/>
    </source>
</evidence>
<keyword evidence="1" id="KW-0521">NADP</keyword>
<organism evidence="4 5">
    <name type="scientific">Streptomyces antimicrobicus</name>
    <dbReference type="NCBI Taxonomy" id="2883108"/>
    <lineage>
        <taxon>Bacteria</taxon>
        <taxon>Bacillati</taxon>
        <taxon>Actinomycetota</taxon>
        <taxon>Actinomycetes</taxon>
        <taxon>Kitasatosporales</taxon>
        <taxon>Streptomycetaceae</taxon>
        <taxon>Streptomyces</taxon>
    </lineage>
</organism>
<dbReference type="SUPFAM" id="SSF50129">
    <property type="entry name" value="GroES-like"/>
    <property type="match status" value="1"/>
</dbReference>
<dbReference type="PANTHER" id="PTHR48106">
    <property type="entry name" value="QUINONE OXIDOREDUCTASE PIG3-RELATED"/>
    <property type="match status" value="1"/>
</dbReference>
<dbReference type="Pfam" id="PF13602">
    <property type="entry name" value="ADH_zinc_N_2"/>
    <property type="match status" value="1"/>
</dbReference>
<evidence type="ECO:0000259" key="3">
    <source>
        <dbReference type="SMART" id="SM00829"/>
    </source>
</evidence>
<evidence type="ECO:0000256" key="1">
    <source>
        <dbReference type="ARBA" id="ARBA00022857"/>
    </source>
</evidence>
<dbReference type="SMART" id="SM00829">
    <property type="entry name" value="PKS_ER"/>
    <property type="match status" value="1"/>
</dbReference>
<keyword evidence="5" id="KW-1185">Reference proteome</keyword>
<dbReference type="Pfam" id="PF08240">
    <property type="entry name" value="ADH_N"/>
    <property type="match status" value="1"/>
</dbReference>
<dbReference type="Gene3D" id="3.90.180.10">
    <property type="entry name" value="Medium-chain alcohol dehydrogenases, catalytic domain"/>
    <property type="match status" value="1"/>
</dbReference>
<protein>
    <submittedName>
        <fullName evidence="4">Zinc-binding dehydrogenase</fullName>
    </submittedName>
</protein>
<dbReference type="InterPro" id="IPR036291">
    <property type="entry name" value="NAD(P)-bd_dom_sf"/>
</dbReference>
<dbReference type="RefSeq" id="WP_226728307.1">
    <property type="nucleotide sequence ID" value="NZ_JAJAUY010000067.1"/>
</dbReference>